<evidence type="ECO:0000256" key="1">
    <source>
        <dbReference type="ARBA" id="ARBA00052141"/>
    </source>
</evidence>
<dbReference type="CDD" id="cd11528">
    <property type="entry name" value="NTP-PPase_MazG_Nterm"/>
    <property type="match status" value="1"/>
</dbReference>
<dbReference type="EC" id="3.6.1.8" evidence="3"/>
<dbReference type="GO" id="GO:0046076">
    <property type="term" value="P:dTTP catabolic process"/>
    <property type="evidence" value="ECO:0007669"/>
    <property type="project" value="TreeGrafter"/>
</dbReference>
<gene>
    <name evidence="6" type="ORF">sS8_3540</name>
</gene>
<dbReference type="InterPro" id="IPR048011">
    <property type="entry name" value="NTP-PPase_MazG-like_C"/>
</dbReference>
<dbReference type="Gene3D" id="1.10.287.1080">
    <property type="entry name" value="MazG-like"/>
    <property type="match status" value="2"/>
</dbReference>
<keyword evidence="7" id="KW-1185">Reference proteome</keyword>
<dbReference type="FunFam" id="1.10.287.1080:FF:000003">
    <property type="entry name" value="Nucleoside triphosphate pyrophosphohydrolase"/>
    <property type="match status" value="1"/>
</dbReference>
<protein>
    <recommendedName>
        <fullName evidence="4">Nucleoside triphosphate pyrophosphohydrolase</fullName>
        <ecNumber evidence="3">3.6.1.8</ecNumber>
    </recommendedName>
</protein>
<dbReference type="NCBIfam" id="NF007113">
    <property type="entry name" value="PRK09562.1"/>
    <property type="match status" value="1"/>
</dbReference>
<dbReference type="InterPro" id="IPR004518">
    <property type="entry name" value="MazG-like_dom"/>
</dbReference>
<dbReference type="EMBL" id="AP017928">
    <property type="protein sequence ID" value="BBA35477.1"/>
    <property type="molecule type" value="Genomic_DNA"/>
</dbReference>
<dbReference type="GO" id="GO:0006203">
    <property type="term" value="P:dGTP catabolic process"/>
    <property type="evidence" value="ECO:0007669"/>
    <property type="project" value="TreeGrafter"/>
</dbReference>
<dbReference type="GO" id="GO:0006950">
    <property type="term" value="P:response to stress"/>
    <property type="evidence" value="ECO:0007669"/>
    <property type="project" value="UniProtKB-ARBA"/>
</dbReference>
<dbReference type="GO" id="GO:0046052">
    <property type="term" value="P:UTP catabolic process"/>
    <property type="evidence" value="ECO:0007669"/>
    <property type="project" value="TreeGrafter"/>
</dbReference>
<dbReference type="Proteomes" id="UP000266313">
    <property type="component" value="Chromosome"/>
</dbReference>
<dbReference type="InterPro" id="IPR011551">
    <property type="entry name" value="NTP_PyrPHydrolase_MazG"/>
</dbReference>
<dbReference type="PANTHER" id="PTHR30522">
    <property type="entry name" value="NUCLEOSIDE TRIPHOSPHATE PYROPHOSPHOHYDROLASE"/>
    <property type="match status" value="1"/>
</dbReference>
<organism evidence="6 7">
    <name type="scientific">Methylocaldum marinum</name>
    <dbReference type="NCBI Taxonomy" id="1432792"/>
    <lineage>
        <taxon>Bacteria</taxon>
        <taxon>Pseudomonadati</taxon>
        <taxon>Pseudomonadota</taxon>
        <taxon>Gammaproteobacteria</taxon>
        <taxon>Methylococcales</taxon>
        <taxon>Methylococcaceae</taxon>
        <taxon>Methylocaldum</taxon>
    </lineage>
</organism>
<accession>A0A250KV42</accession>
<evidence type="ECO:0000256" key="4">
    <source>
        <dbReference type="ARBA" id="ARBA00074799"/>
    </source>
</evidence>
<dbReference type="GO" id="GO:0047693">
    <property type="term" value="F:ATP diphosphatase activity"/>
    <property type="evidence" value="ECO:0007669"/>
    <property type="project" value="UniProtKB-EC"/>
</dbReference>
<dbReference type="AlphaFoldDB" id="A0A250KV42"/>
<sequence>MTNIQRLLDIMARLRDPETGCPWDLRQDFASLVPYTLEEAYEVADAAERGDIPDLRDELGDLLLQVVFHSRIAEDRGLFTFEDVAGAISEKLIRRHPHVFGEAVFETDAERHAYWESSKLEERREKGKTADGDSVLSGIAANLPALVAAQKLQKRAARYGFDWPEIGPVFDKVREELAELEAARASGEQSHIHEEIGDLLFVLVNLARHLEVDAETALRNGNRKFVRRFRYIEEQLAVRGKTLAESTLAELDALWDEAKRSLSE</sequence>
<dbReference type="GO" id="GO:0046047">
    <property type="term" value="P:TTP catabolic process"/>
    <property type="evidence" value="ECO:0007669"/>
    <property type="project" value="TreeGrafter"/>
</dbReference>
<dbReference type="GO" id="GO:0046061">
    <property type="term" value="P:dATP catabolic process"/>
    <property type="evidence" value="ECO:0007669"/>
    <property type="project" value="TreeGrafter"/>
</dbReference>
<evidence type="ECO:0000313" key="7">
    <source>
        <dbReference type="Proteomes" id="UP000266313"/>
    </source>
</evidence>
<dbReference type="InterPro" id="IPR048015">
    <property type="entry name" value="NTP-PPase_MazG-like_N"/>
</dbReference>
<dbReference type="GO" id="GO:0046081">
    <property type="term" value="P:dUTP catabolic process"/>
    <property type="evidence" value="ECO:0007669"/>
    <property type="project" value="TreeGrafter"/>
</dbReference>
<dbReference type="OrthoDB" id="9808939at2"/>
<name>A0A250KV42_9GAMM</name>
<dbReference type="RefSeq" id="WP_119630763.1">
    <property type="nucleotide sequence ID" value="NZ_AP017928.1"/>
</dbReference>
<evidence type="ECO:0000259" key="5">
    <source>
        <dbReference type="Pfam" id="PF03819"/>
    </source>
</evidence>
<dbReference type="KEGG" id="mmai:sS8_3540"/>
<dbReference type="Pfam" id="PF03819">
    <property type="entry name" value="MazG"/>
    <property type="match status" value="2"/>
</dbReference>
<evidence type="ECO:0000313" key="6">
    <source>
        <dbReference type="EMBL" id="BBA35477.1"/>
    </source>
</evidence>
<dbReference type="PANTHER" id="PTHR30522:SF0">
    <property type="entry name" value="NUCLEOSIDE TRIPHOSPHATE PYROPHOSPHOHYDROLASE"/>
    <property type="match status" value="1"/>
</dbReference>
<reference evidence="6 7" key="1">
    <citation type="submission" date="2016-12" db="EMBL/GenBank/DDBJ databases">
        <title>Genome sequencing of Methylocaldum marinum.</title>
        <authorList>
            <person name="Takeuchi M."/>
            <person name="Kamagata Y."/>
            <person name="Hiraoka S."/>
            <person name="Oshima K."/>
            <person name="Hattori M."/>
            <person name="Iwasaki W."/>
        </authorList>
    </citation>
    <scope>NUCLEOTIDE SEQUENCE [LARGE SCALE GENOMIC DNA]</scope>
    <source>
        <strain evidence="6 7">S8</strain>
    </source>
</reference>
<comment type="catalytic activity">
    <reaction evidence="1">
        <text>ATP + H2O = AMP + diphosphate + H(+)</text>
        <dbReference type="Rhea" id="RHEA:14245"/>
        <dbReference type="ChEBI" id="CHEBI:15377"/>
        <dbReference type="ChEBI" id="CHEBI:15378"/>
        <dbReference type="ChEBI" id="CHEBI:30616"/>
        <dbReference type="ChEBI" id="CHEBI:33019"/>
        <dbReference type="ChEBI" id="CHEBI:456215"/>
        <dbReference type="EC" id="3.6.1.8"/>
    </reaction>
</comment>
<dbReference type="NCBIfam" id="TIGR00444">
    <property type="entry name" value="mazG"/>
    <property type="match status" value="1"/>
</dbReference>
<dbReference type="FunFam" id="1.10.287.1080:FF:000001">
    <property type="entry name" value="Nucleoside triphosphate pyrophosphohydrolase"/>
    <property type="match status" value="1"/>
</dbReference>
<evidence type="ECO:0000256" key="3">
    <source>
        <dbReference type="ARBA" id="ARBA00066372"/>
    </source>
</evidence>
<comment type="similarity">
    <text evidence="2">Belongs to the nucleoside triphosphate pyrophosphohydrolase family.</text>
</comment>
<feature type="domain" description="NTP pyrophosphohydrolase MazG-like" evidence="5">
    <location>
        <begin position="27"/>
        <end position="100"/>
    </location>
</feature>
<evidence type="ECO:0000256" key="2">
    <source>
        <dbReference type="ARBA" id="ARBA00061115"/>
    </source>
</evidence>
<dbReference type="CDD" id="cd11529">
    <property type="entry name" value="NTP-PPase_MazG_Cterm"/>
    <property type="match status" value="1"/>
</dbReference>
<dbReference type="SUPFAM" id="SSF101386">
    <property type="entry name" value="all-alpha NTP pyrophosphatases"/>
    <property type="match status" value="2"/>
</dbReference>
<proteinExistence type="inferred from homology"/>
<feature type="domain" description="NTP pyrophosphohydrolase MazG-like" evidence="5">
    <location>
        <begin position="173"/>
        <end position="228"/>
    </location>
</feature>